<dbReference type="Proteomes" id="UP000250235">
    <property type="component" value="Unassembled WGS sequence"/>
</dbReference>
<proteinExistence type="predicted"/>
<accession>A0A2Z7ATA5</accession>
<name>A0A2Z7ATA5_9LAMI</name>
<sequence>MGVNHVMSSWTKSSISLRKLHETQKPLDDKSGLGFSFGESSSEETSTQSNLANDKFKKMNFVKASVTHDVCESVKYDDQFTGQLNHKGKNGMDTLSLRTQRGGSTKAKSVWIKVQSKRDLNGQSAKPKLNRSHKISTRTLVDVHTGKTLKSLYNKTKSDEYNGTDVHDKHIIRSALSIQLLTADYLHSMKTSEPRGSADPSILNPYPS</sequence>
<reference evidence="1 2" key="1">
    <citation type="journal article" date="2015" name="Proc. Natl. Acad. Sci. U.S.A.">
        <title>The resurrection genome of Boea hygrometrica: A blueprint for survival of dehydration.</title>
        <authorList>
            <person name="Xiao L."/>
            <person name="Yang G."/>
            <person name="Zhang L."/>
            <person name="Yang X."/>
            <person name="Zhao S."/>
            <person name="Ji Z."/>
            <person name="Zhou Q."/>
            <person name="Hu M."/>
            <person name="Wang Y."/>
            <person name="Chen M."/>
            <person name="Xu Y."/>
            <person name="Jin H."/>
            <person name="Xiao X."/>
            <person name="Hu G."/>
            <person name="Bao F."/>
            <person name="Hu Y."/>
            <person name="Wan P."/>
            <person name="Li L."/>
            <person name="Deng X."/>
            <person name="Kuang T."/>
            <person name="Xiang C."/>
            <person name="Zhu J.K."/>
            <person name="Oliver M.J."/>
            <person name="He Y."/>
        </authorList>
    </citation>
    <scope>NUCLEOTIDE SEQUENCE [LARGE SCALE GENOMIC DNA]</scope>
    <source>
        <strain evidence="2">cv. XS01</strain>
    </source>
</reference>
<gene>
    <name evidence="1" type="ORF">F511_28561</name>
</gene>
<dbReference type="AlphaFoldDB" id="A0A2Z7ATA5"/>
<evidence type="ECO:0000313" key="2">
    <source>
        <dbReference type="Proteomes" id="UP000250235"/>
    </source>
</evidence>
<organism evidence="1 2">
    <name type="scientific">Dorcoceras hygrometricum</name>
    <dbReference type="NCBI Taxonomy" id="472368"/>
    <lineage>
        <taxon>Eukaryota</taxon>
        <taxon>Viridiplantae</taxon>
        <taxon>Streptophyta</taxon>
        <taxon>Embryophyta</taxon>
        <taxon>Tracheophyta</taxon>
        <taxon>Spermatophyta</taxon>
        <taxon>Magnoliopsida</taxon>
        <taxon>eudicotyledons</taxon>
        <taxon>Gunneridae</taxon>
        <taxon>Pentapetalae</taxon>
        <taxon>asterids</taxon>
        <taxon>lamiids</taxon>
        <taxon>Lamiales</taxon>
        <taxon>Gesneriaceae</taxon>
        <taxon>Didymocarpoideae</taxon>
        <taxon>Trichosporeae</taxon>
        <taxon>Loxocarpinae</taxon>
        <taxon>Dorcoceras</taxon>
    </lineage>
</organism>
<protein>
    <submittedName>
        <fullName evidence="1">Uncharacterized protein</fullName>
    </submittedName>
</protein>
<keyword evidence="2" id="KW-1185">Reference proteome</keyword>
<dbReference type="EMBL" id="KV012530">
    <property type="protein sequence ID" value="KZV24713.1"/>
    <property type="molecule type" value="Genomic_DNA"/>
</dbReference>
<evidence type="ECO:0000313" key="1">
    <source>
        <dbReference type="EMBL" id="KZV24713.1"/>
    </source>
</evidence>